<dbReference type="EMBL" id="MU152996">
    <property type="protein sequence ID" value="KAF9440018.1"/>
    <property type="molecule type" value="Genomic_DNA"/>
</dbReference>
<dbReference type="AlphaFoldDB" id="A0A9P6BVY4"/>
<comment type="subcellular location">
    <subcellularLocation>
        <location evidence="1">Membrane</location>
        <topology evidence="1">Multi-pass membrane protein</topology>
    </subcellularLocation>
</comment>
<dbReference type="Pfam" id="PF03142">
    <property type="entry name" value="Chitin_synth_2"/>
    <property type="match status" value="1"/>
</dbReference>
<dbReference type="GO" id="GO:0004100">
    <property type="term" value="F:chitin synthase activity"/>
    <property type="evidence" value="ECO:0007669"/>
    <property type="project" value="UniProtKB-EC"/>
</dbReference>
<evidence type="ECO:0000313" key="6">
    <source>
        <dbReference type="Proteomes" id="UP000807342"/>
    </source>
</evidence>
<dbReference type="GO" id="GO:0071944">
    <property type="term" value="C:cell periphery"/>
    <property type="evidence" value="ECO:0007669"/>
    <property type="project" value="TreeGrafter"/>
</dbReference>
<evidence type="ECO:0000313" key="5">
    <source>
        <dbReference type="EMBL" id="KAF9440018.1"/>
    </source>
</evidence>
<dbReference type="GO" id="GO:0006031">
    <property type="term" value="P:chitin biosynthetic process"/>
    <property type="evidence" value="ECO:0007669"/>
    <property type="project" value="TreeGrafter"/>
</dbReference>
<dbReference type="GO" id="GO:0030428">
    <property type="term" value="C:cell septum"/>
    <property type="evidence" value="ECO:0007669"/>
    <property type="project" value="TreeGrafter"/>
</dbReference>
<evidence type="ECO:0000256" key="2">
    <source>
        <dbReference type="ARBA" id="ARBA00022692"/>
    </source>
</evidence>
<keyword evidence="3" id="KW-0472">Membrane</keyword>
<gene>
    <name evidence="5" type="ORF">P691DRAFT_768429</name>
</gene>
<dbReference type="OrthoDB" id="370884at2759"/>
<evidence type="ECO:0000256" key="1">
    <source>
        <dbReference type="ARBA" id="ARBA00004141"/>
    </source>
</evidence>
<dbReference type="InterPro" id="IPR004835">
    <property type="entry name" value="Chitin_synth"/>
</dbReference>
<protein>
    <submittedName>
        <fullName evidence="5">Glycosyltransferase family 2 protein</fullName>
    </submittedName>
</protein>
<dbReference type="Proteomes" id="UP000807342">
    <property type="component" value="Unassembled WGS sequence"/>
</dbReference>
<comment type="caution">
    <text evidence="5">The sequence shown here is derived from an EMBL/GenBank/DDBJ whole genome shotgun (WGS) entry which is preliminary data.</text>
</comment>
<sequence>MSLIIDCDQCFDHSNLNLSLVLSLVWPVVSLCHLHTLDTHKPLPVLSQIIQDYLESHVNTLYTKNLLHLGEDQYLTALIFKHFLMFKTQFIHNAHAYIVAPDDWKVLLSQCQCWINLTMHNLGRFHFLGLALWL</sequence>
<dbReference type="PANTHER" id="PTHR22914">
    <property type="entry name" value="CHITIN SYNTHASE"/>
    <property type="match status" value="1"/>
</dbReference>
<dbReference type="GO" id="GO:0031505">
    <property type="term" value="P:fungal-type cell wall organization"/>
    <property type="evidence" value="ECO:0007669"/>
    <property type="project" value="TreeGrafter"/>
</dbReference>
<keyword evidence="6" id="KW-1185">Reference proteome</keyword>
<keyword evidence="2" id="KW-0812">Transmembrane</keyword>
<organism evidence="5 6">
    <name type="scientific">Macrolepiota fuliginosa MF-IS2</name>
    <dbReference type="NCBI Taxonomy" id="1400762"/>
    <lineage>
        <taxon>Eukaryota</taxon>
        <taxon>Fungi</taxon>
        <taxon>Dikarya</taxon>
        <taxon>Basidiomycota</taxon>
        <taxon>Agaricomycotina</taxon>
        <taxon>Agaricomycetes</taxon>
        <taxon>Agaricomycetidae</taxon>
        <taxon>Agaricales</taxon>
        <taxon>Agaricineae</taxon>
        <taxon>Agaricaceae</taxon>
        <taxon>Macrolepiota</taxon>
    </lineage>
</organism>
<dbReference type="GO" id="GO:0016020">
    <property type="term" value="C:membrane"/>
    <property type="evidence" value="ECO:0007669"/>
    <property type="project" value="UniProtKB-SubCell"/>
</dbReference>
<proteinExistence type="predicted"/>
<accession>A0A9P6BVY4</accession>
<dbReference type="PANTHER" id="PTHR22914:SF45">
    <property type="entry name" value="CHITIN SYNTHASE"/>
    <property type="match status" value="1"/>
</dbReference>
<reference evidence="5" key="1">
    <citation type="submission" date="2020-11" db="EMBL/GenBank/DDBJ databases">
        <authorList>
            <consortium name="DOE Joint Genome Institute"/>
            <person name="Ahrendt S."/>
            <person name="Riley R."/>
            <person name="Andreopoulos W."/>
            <person name="Labutti K."/>
            <person name="Pangilinan J."/>
            <person name="Ruiz-Duenas F.J."/>
            <person name="Barrasa J.M."/>
            <person name="Sanchez-Garcia M."/>
            <person name="Camarero S."/>
            <person name="Miyauchi S."/>
            <person name="Serrano A."/>
            <person name="Linde D."/>
            <person name="Babiker R."/>
            <person name="Drula E."/>
            <person name="Ayuso-Fernandez I."/>
            <person name="Pacheco R."/>
            <person name="Padilla G."/>
            <person name="Ferreira P."/>
            <person name="Barriuso J."/>
            <person name="Kellner H."/>
            <person name="Castanera R."/>
            <person name="Alfaro M."/>
            <person name="Ramirez L."/>
            <person name="Pisabarro A.G."/>
            <person name="Kuo A."/>
            <person name="Tritt A."/>
            <person name="Lipzen A."/>
            <person name="He G."/>
            <person name="Yan M."/>
            <person name="Ng V."/>
            <person name="Cullen D."/>
            <person name="Martin F."/>
            <person name="Rosso M.-N."/>
            <person name="Henrissat B."/>
            <person name="Hibbett D."/>
            <person name="Martinez A.T."/>
            <person name="Grigoriev I.V."/>
        </authorList>
    </citation>
    <scope>NUCLEOTIDE SEQUENCE</scope>
    <source>
        <strain evidence="5">MF-IS2</strain>
    </source>
</reference>
<comment type="catalytic activity">
    <reaction evidence="4">
        <text>[(1-&gt;4)-N-acetyl-beta-D-glucosaminyl](n) + UDP-N-acetyl-alpha-D-glucosamine = [(1-&gt;4)-N-acetyl-beta-D-glucosaminyl](n+1) + UDP + H(+)</text>
        <dbReference type="Rhea" id="RHEA:16637"/>
        <dbReference type="Rhea" id="RHEA-COMP:9593"/>
        <dbReference type="Rhea" id="RHEA-COMP:9595"/>
        <dbReference type="ChEBI" id="CHEBI:15378"/>
        <dbReference type="ChEBI" id="CHEBI:17029"/>
        <dbReference type="ChEBI" id="CHEBI:57705"/>
        <dbReference type="ChEBI" id="CHEBI:58223"/>
        <dbReference type="EC" id="2.4.1.16"/>
    </reaction>
</comment>
<evidence type="ECO:0000256" key="3">
    <source>
        <dbReference type="ARBA" id="ARBA00023136"/>
    </source>
</evidence>
<evidence type="ECO:0000256" key="4">
    <source>
        <dbReference type="ARBA" id="ARBA00048014"/>
    </source>
</evidence>
<name>A0A9P6BVY4_9AGAR</name>